<protein>
    <submittedName>
        <fullName evidence="1">Uncharacterized protein</fullName>
    </submittedName>
</protein>
<dbReference type="Proteomes" id="UP001147747">
    <property type="component" value="Unassembled WGS sequence"/>
</dbReference>
<dbReference type="GeneID" id="81371115"/>
<accession>A0A9W9VZ09</accession>
<reference evidence="1" key="2">
    <citation type="journal article" date="2023" name="IMA Fungus">
        <title>Comparative genomic study of the Penicillium genus elucidates a diverse pangenome and 15 lateral gene transfer events.</title>
        <authorList>
            <person name="Petersen C."/>
            <person name="Sorensen T."/>
            <person name="Nielsen M.R."/>
            <person name="Sondergaard T.E."/>
            <person name="Sorensen J.L."/>
            <person name="Fitzpatrick D.A."/>
            <person name="Frisvad J.C."/>
            <person name="Nielsen K.L."/>
        </authorList>
    </citation>
    <scope>NUCLEOTIDE SEQUENCE</scope>
    <source>
        <strain evidence="1">IBT 29677</strain>
    </source>
</reference>
<keyword evidence="2" id="KW-1185">Reference proteome</keyword>
<sequence>MQTIQAGVDILQEAVKKCWGKHQPGNPKQEMSRNKAKKALYPFRQNSLLSLSSILDALQLDLSSAMPMAQIQINRHSHTEIITQGSTTYMRIEEGFASLESRMETIELGRRLAVSDCHSSPPENLLCQKPSCRCIHVVRKRRTASKRFSISRNMFGFKVSASFEVDMGSLYALKLTPSLDFRAVVPYDAPAFELIDRIREMDFNFQPELMPDLVNTTIVELRQLYSEGKARPSDMNPNGEIILHKVCGLFSKLSQFPGAIRNYGRLVKLCLGYNTASFEAQIHGLTPIDYFIGTASSLFHTGVGSYCSAWRISKHPKKKQIVNMLGNGLDISVIDFAILRESKADVQLAIASNPNYLGFDSLSLAVSWPDGLELLLERGEFDGFDLNFALYSAIKQNCLSSVQLLLNTGMYFRLLVIRDSLELDAEMCDILTTELVRRRRAFRNIAEAMLPTEELTRLGVSKEQLPDANFDSIRTALEARGVAIPNEINTYLEYEYTTSPILEQVCCLRLMECLHRAGFRSMCRLTPPTPIPLEMVIDRALGLTDMGMNLKTSEVGLPTTLELWPSMIEGFVHVTTLGLIPGSPPTCKLVCQTASKTIENLNERQQQFWRDCISSNELDSCSCACSPADGCRSISIALQKLSEIGKFYSYPTRDLGGHTCFSSKIMEFLFRDQIENFEFVLAVLRFLTFNELGLTHTCHLSRNRRFGWGKQAWDDDATEKLEEEKLLLDQLDQLDILVSEFQQKYAELHIPLHDFIYGYWEDRMKEFLFRRESADGQIIQEARKVGVWLDWEPVDRVELVLKRPCRHAPTV</sequence>
<dbReference type="OrthoDB" id="1577640at2759"/>
<reference evidence="1" key="1">
    <citation type="submission" date="2022-12" db="EMBL/GenBank/DDBJ databases">
        <authorList>
            <person name="Petersen C."/>
        </authorList>
    </citation>
    <scope>NUCLEOTIDE SEQUENCE</scope>
    <source>
        <strain evidence="1">IBT 29677</strain>
    </source>
</reference>
<evidence type="ECO:0000313" key="1">
    <source>
        <dbReference type="EMBL" id="KAJ5392008.1"/>
    </source>
</evidence>
<dbReference type="AlphaFoldDB" id="A0A9W9VZ09"/>
<proteinExistence type="predicted"/>
<name>A0A9W9VZ09_9EURO</name>
<organism evidence="1 2">
    <name type="scientific">Penicillium cosmopolitanum</name>
    <dbReference type="NCBI Taxonomy" id="1131564"/>
    <lineage>
        <taxon>Eukaryota</taxon>
        <taxon>Fungi</taxon>
        <taxon>Dikarya</taxon>
        <taxon>Ascomycota</taxon>
        <taxon>Pezizomycotina</taxon>
        <taxon>Eurotiomycetes</taxon>
        <taxon>Eurotiomycetidae</taxon>
        <taxon>Eurotiales</taxon>
        <taxon>Aspergillaceae</taxon>
        <taxon>Penicillium</taxon>
    </lineage>
</organism>
<comment type="caution">
    <text evidence="1">The sequence shown here is derived from an EMBL/GenBank/DDBJ whole genome shotgun (WGS) entry which is preliminary data.</text>
</comment>
<dbReference type="EMBL" id="JAPZBU010000008">
    <property type="protein sequence ID" value="KAJ5392008.1"/>
    <property type="molecule type" value="Genomic_DNA"/>
</dbReference>
<dbReference type="RefSeq" id="XP_056487686.1">
    <property type="nucleotide sequence ID" value="XM_056632135.1"/>
</dbReference>
<gene>
    <name evidence="1" type="ORF">N7509_007498</name>
</gene>
<evidence type="ECO:0000313" key="2">
    <source>
        <dbReference type="Proteomes" id="UP001147747"/>
    </source>
</evidence>